<dbReference type="NCBIfam" id="NF007628">
    <property type="entry name" value="PRK10290.1"/>
    <property type="match status" value="1"/>
</dbReference>
<dbReference type="PROSITE" id="PS00087">
    <property type="entry name" value="SOD_CU_ZN_1"/>
    <property type="match status" value="1"/>
</dbReference>
<dbReference type="EMBL" id="JAVIDL010000008">
    <property type="protein sequence ID" value="MDQ8935227.1"/>
    <property type="molecule type" value="Genomic_DNA"/>
</dbReference>
<accession>A0AAW8J707</accession>
<dbReference type="Pfam" id="PF00080">
    <property type="entry name" value="Sod_Cu"/>
    <property type="match status" value="1"/>
</dbReference>
<dbReference type="PROSITE" id="PS00332">
    <property type="entry name" value="SOD_CU_ZN_2"/>
    <property type="match status" value="1"/>
</dbReference>
<protein>
    <recommendedName>
        <fullName evidence="2">Superoxide dismutase [Cu-Zn]</fullName>
        <ecNumber evidence="2">1.15.1.1</ecNumber>
    </recommendedName>
</protein>
<proteinExistence type="inferred from homology"/>
<evidence type="ECO:0000313" key="5">
    <source>
        <dbReference type="Proteomes" id="UP001243844"/>
    </source>
</evidence>
<comment type="cofactor">
    <cofactor evidence="2">
        <name>Zn(2+)</name>
        <dbReference type="ChEBI" id="CHEBI:29105"/>
    </cofactor>
    <text evidence="2">Binds 1 zinc ion per subunit.</text>
</comment>
<keyword evidence="2" id="KW-0186">Copper</keyword>
<dbReference type="PANTHER" id="PTHR10003">
    <property type="entry name" value="SUPEROXIDE DISMUTASE CU-ZN -RELATED"/>
    <property type="match status" value="1"/>
</dbReference>
<keyword evidence="2" id="KW-0862">Zinc</keyword>
<gene>
    <name evidence="4" type="primary">sodC</name>
    <name evidence="4" type="ORF">RFH47_05755</name>
</gene>
<evidence type="ECO:0000256" key="2">
    <source>
        <dbReference type="RuleBase" id="RU000393"/>
    </source>
</evidence>
<keyword evidence="2" id="KW-0479">Metal-binding</keyword>
<dbReference type="InterPro" id="IPR018152">
    <property type="entry name" value="SOD_Cu/Zn_BS"/>
</dbReference>
<keyword evidence="2 4" id="KW-0560">Oxidoreductase</keyword>
<comment type="similarity">
    <text evidence="1 2">Belongs to the Cu-Zn superoxide dismutase family.</text>
</comment>
<dbReference type="AlphaFoldDB" id="A0AAW8J707"/>
<dbReference type="CDD" id="cd00305">
    <property type="entry name" value="Cu-Zn_Superoxide_Dismutase"/>
    <property type="match status" value="1"/>
</dbReference>
<comment type="function">
    <text evidence="2">Destroys radicals which are normally produced within the cells and which are toxic to biological systems.</text>
</comment>
<dbReference type="Gene3D" id="2.60.40.200">
    <property type="entry name" value="Superoxide dismutase, copper/zinc binding domain"/>
    <property type="match status" value="1"/>
</dbReference>
<dbReference type="InterPro" id="IPR001424">
    <property type="entry name" value="SOD_Cu_Zn_dom"/>
</dbReference>
<dbReference type="InterPro" id="IPR036423">
    <property type="entry name" value="SOD-like_Cu/Zn_dom_sf"/>
</dbReference>
<dbReference type="EC" id="1.15.1.1" evidence="2"/>
<dbReference type="SUPFAM" id="SSF49329">
    <property type="entry name" value="Cu,Zn superoxide dismutase-like"/>
    <property type="match status" value="1"/>
</dbReference>
<feature type="domain" description="Superoxide dismutase copper/zinc binding" evidence="3">
    <location>
        <begin position="33"/>
        <end position="165"/>
    </location>
</feature>
<comment type="cofactor">
    <cofactor evidence="2">
        <name>Cu cation</name>
        <dbReference type="ChEBI" id="CHEBI:23378"/>
    </cofactor>
    <text evidence="2">Binds 1 copper ion per subunit.</text>
</comment>
<dbReference type="GO" id="GO:0005507">
    <property type="term" value="F:copper ion binding"/>
    <property type="evidence" value="ECO:0007669"/>
    <property type="project" value="InterPro"/>
</dbReference>
<evidence type="ECO:0000256" key="1">
    <source>
        <dbReference type="ARBA" id="ARBA00010457"/>
    </source>
</evidence>
<name>A0AAW8J707_9GAMM</name>
<evidence type="ECO:0000313" key="4">
    <source>
        <dbReference type="EMBL" id="MDQ8935227.1"/>
    </source>
</evidence>
<dbReference type="GO" id="GO:0004784">
    <property type="term" value="F:superoxide dismutase activity"/>
    <property type="evidence" value="ECO:0007669"/>
    <property type="project" value="UniProtKB-EC"/>
</dbReference>
<dbReference type="InterPro" id="IPR024134">
    <property type="entry name" value="SOD_Cu/Zn_/chaperone"/>
</dbReference>
<organism evidence="4 5">
    <name type="scientific">Acinetobacter rudis</name>
    <dbReference type="NCBI Taxonomy" id="632955"/>
    <lineage>
        <taxon>Bacteria</taxon>
        <taxon>Pseudomonadati</taxon>
        <taxon>Pseudomonadota</taxon>
        <taxon>Gammaproteobacteria</taxon>
        <taxon>Moraxellales</taxon>
        <taxon>Moraxellaceae</taxon>
        <taxon>Acinetobacter</taxon>
    </lineage>
</organism>
<sequence>MAGCSTLNKEKQTTLQRQAINLHQVSAQGVHEVVGTVYLSDSTQGLKIDTELTKIPAGIHGFHIHENGSCAAAEKDGKMIAAQAAGGHFNPLKVAHGDEKTGHLGDLPPLTFNQNGESNMTVYAPRLKRADIQGLALMLHAGGDNHSDHPEPLGGGGARIACGVIR</sequence>
<comment type="caution">
    <text evidence="4">The sequence shown here is derived from an EMBL/GenBank/DDBJ whole genome shotgun (WGS) entry which is preliminary data.</text>
</comment>
<reference evidence="4" key="1">
    <citation type="submission" date="2023-08" db="EMBL/GenBank/DDBJ databases">
        <title>Emergence of clinically-relevant ST2 carbapenem-resistant Acinetobacter baumannii strains in hospital sewages in Zhejiang, East of China.</title>
        <authorList>
            <person name="Kaichao C."/>
            <person name="Zhang R."/>
        </authorList>
    </citation>
    <scope>NUCLEOTIDE SEQUENCE</scope>
    <source>
        <strain evidence="4">M-RB-37</strain>
    </source>
</reference>
<comment type="catalytic activity">
    <reaction evidence="2">
        <text>2 superoxide + 2 H(+) = H2O2 + O2</text>
        <dbReference type="Rhea" id="RHEA:20696"/>
        <dbReference type="ChEBI" id="CHEBI:15378"/>
        <dbReference type="ChEBI" id="CHEBI:15379"/>
        <dbReference type="ChEBI" id="CHEBI:16240"/>
        <dbReference type="ChEBI" id="CHEBI:18421"/>
        <dbReference type="EC" id="1.15.1.1"/>
    </reaction>
</comment>
<evidence type="ECO:0000259" key="3">
    <source>
        <dbReference type="Pfam" id="PF00080"/>
    </source>
</evidence>
<dbReference type="Proteomes" id="UP001243844">
    <property type="component" value="Unassembled WGS sequence"/>
</dbReference>